<dbReference type="AlphaFoldDB" id="G0MXB1"/>
<gene>
    <name evidence="2" type="ORF">CAEBREN_07095</name>
</gene>
<dbReference type="InterPro" id="IPR036397">
    <property type="entry name" value="RNaseH_sf"/>
</dbReference>
<dbReference type="EMBL" id="GL379818">
    <property type="protein sequence ID" value="EGT46750.1"/>
    <property type="molecule type" value="Genomic_DNA"/>
</dbReference>
<dbReference type="InParanoid" id="G0MXB1"/>
<evidence type="ECO:0000313" key="2">
    <source>
        <dbReference type="EMBL" id="EGT46750.1"/>
    </source>
</evidence>
<reference evidence="3" key="1">
    <citation type="submission" date="2011-07" db="EMBL/GenBank/DDBJ databases">
        <authorList>
            <consortium name="Caenorhabditis brenneri Sequencing and Analysis Consortium"/>
            <person name="Wilson R.K."/>
        </authorList>
    </citation>
    <scope>NUCLEOTIDE SEQUENCE [LARGE SCALE GENOMIC DNA]</scope>
    <source>
        <strain evidence="3">PB2801</strain>
    </source>
</reference>
<evidence type="ECO:0000313" key="3">
    <source>
        <dbReference type="Proteomes" id="UP000008068"/>
    </source>
</evidence>
<feature type="domain" description="3'-5' exonuclease" evidence="1">
    <location>
        <begin position="144"/>
        <end position="295"/>
    </location>
</feature>
<dbReference type="InterPro" id="IPR002562">
    <property type="entry name" value="3'-5'_exonuclease_dom"/>
</dbReference>
<dbReference type="GO" id="GO:0006139">
    <property type="term" value="P:nucleobase-containing compound metabolic process"/>
    <property type="evidence" value="ECO:0007669"/>
    <property type="project" value="InterPro"/>
</dbReference>
<dbReference type="Pfam" id="PF01612">
    <property type="entry name" value="DNA_pol_A_exo1"/>
    <property type="match status" value="1"/>
</dbReference>
<dbReference type="Proteomes" id="UP000008068">
    <property type="component" value="Unassembled WGS sequence"/>
</dbReference>
<dbReference type="InterPro" id="IPR012337">
    <property type="entry name" value="RNaseH-like_sf"/>
</dbReference>
<proteinExistence type="predicted"/>
<accession>G0MXB1</accession>
<name>G0MXB1_CAEBE</name>
<dbReference type="SUPFAM" id="SSF53098">
    <property type="entry name" value="Ribonuclease H-like"/>
    <property type="match status" value="1"/>
</dbReference>
<dbReference type="GO" id="GO:0008408">
    <property type="term" value="F:3'-5' exonuclease activity"/>
    <property type="evidence" value="ECO:0007669"/>
    <property type="project" value="InterPro"/>
</dbReference>
<evidence type="ECO:0000259" key="1">
    <source>
        <dbReference type="Pfam" id="PF01612"/>
    </source>
</evidence>
<keyword evidence="3" id="KW-1185">Reference proteome</keyword>
<organism evidence="3">
    <name type="scientific">Caenorhabditis brenneri</name>
    <name type="common">Nematode worm</name>
    <dbReference type="NCBI Taxonomy" id="135651"/>
    <lineage>
        <taxon>Eukaryota</taxon>
        <taxon>Metazoa</taxon>
        <taxon>Ecdysozoa</taxon>
        <taxon>Nematoda</taxon>
        <taxon>Chromadorea</taxon>
        <taxon>Rhabditida</taxon>
        <taxon>Rhabditina</taxon>
        <taxon>Rhabditomorpha</taxon>
        <taxon>Rhabditoidea</taxon>
        <taxon>Rhabditidae</taxon>
        <taxon>Peloderinae</taxon>
        <taxon>Caenorhabditis</taxon>
    </lineage>
</organism>
<protein>
    <recommendedName>
        <fullName evidence="1">3'-5' exonuclease domain-containing protein</fullName>
    </recommendedName>
</protein>
<dbReference type="STRING" id="135651.G0MXB1"/>
<dbReference type="HOGENOM" id="CLU_058292_0_0_1"/>
<dbReference type="Gene3D" id="3.30.420.10">
    <property type="entry name" value="Ribonuclease H-like superfamily/Ribonuclease H"/>
    <property type="match status" value="1"/>
</dbReference>
<sequence length="327" mass="37948">MAYLHSRPNRTRMLHREIASSMQRRISKDQPISQSAALGLIQMGDRAGQYRGKHLDQLLDIVKKLRHQGAIDGTKENIKYRMTEDVYHACCGILLNRSCETSWQRELQQYGPDALSPTLNYSIFNDGTFEIIEEWEGERAERILENFFWKPSKTAVYIDTEGSLIDLPRDTFKRLALITLCDPRARKILLWRVDDYTDHNITLVREALDQLSAKRDLVVFGHEELLTPKTGFKIPCKDLQKPFSSGGDMISLKKLAKKFDFTIEKAETISDWTRRYLTEDQKQYASMDAYILYEIDISPKWNAVQEELAKDRENKKNLAGKFSTMQV</sequence>
<dbReference type="OrthoDB" id="10639570at2759"/>
<dbReference type="GO" id="GO:0003676">
    <property type="term" value="F:nucleic acid binding"/>
    <property type="evidence" value="ECO:0007669"/>
    <property type="project" value="InterPro"/>
</dbReference>
<dbReference type="FunCoup" id="G0MXB1">
    <property type="interactions" value="401"/>
</dbReference>